<evidence type="ECO:0000256" key="3">
    <source>
        <dbReference type="ARBA" id="ARBA00010447"/>
    </source>
</evidence>
<evidence type="ECO:0000256" key="8">
    <source>
        <dbReference type="RuleBase" id="RU004506"/>
    </source>
</evidence>
<dbReference type="GO" id="GO:0031071">
    <property type="term" value="F:cysteine desulfurase activity"/>
    <property type="evidence" value="ECO:0007669"/>
    <property type="project" value="UniProtKB-UniRule"/>
</dbReference>
<dbReference type="PANTHER" id="PTHR43586:SF8">
    <property type="entry name" value="CYSTEINE DESULFURASE 1, CHLOROPLASTIC"/>
    <property type="match status" value="1"/>
</dbReference>
<comment type="catalytic activity">
    <reaction evidence="6 8">
        <text>(sulfur carrier)-H + L-cysteine = (sulfur carrier)-SH + L-alanine</text>
        <dbReference type="Rhea" id="RHEA:43892"/>
        <dbReference type="Rhea" id="RHEA-COMP:14737"/>
        <dbReference type="Rhea" id="RHEA-COMP:14739"/>
        <dbReference type="ChEBI" id="CHEBI:29917"/>
        <dbReference type="ChEBI" id="CHEBI:35235"/>
        <dbReference type="ChEBI" id="CHEBI:57972"/>
        <dbReference type="ChEBI" id="CHEBI:64428"/>
        <dbReference type="EC" id="2.8.1.7"/>
    </reaction>
</comment>
<evidence type="ECO:0000256" key="6">
    <source>
        <dbReference type="ARBA" id="ARBA00050776"/>
    </source>
</evidence>
<evidence type="ECO:0000256" key="1">
    <source>
        <dbReference type="ARBA" id="ARBA00001933"/>
    </source>
</evidence>
<name>A0AAW9S2H8_9BACT</name>
<keyword evidence="4 8" id="KW-0808">Transferase</keyword>
<dbReference type="NCBIfam" id="TIGR01979">
    <property type="entry name" value="sufS"/>
    <property type="match status" value="1"/>
</dbReference>
<dbReference type="Gene3D" id="3.40.640.10">
    <property type="entry name" value="Type I PLP-dependent aspartate aminotransferase-like (Major domain)"/>
    <property type="match status" value="1"/>
</dbReference>
<dbReference type="InterPro" id="IPR020578">
    <property type="entry name" value="Aminotrans_V_PyrdxlP_BS"/>
</dbReference>
<evidence type="ECO:0000256" key="2">
    <source>
        <dbReference type="ARBA" id="ARBA00002824"/>
    </source>
</evidence>
<dbReference type="PANTHER" id="PTHR43586">
    <property type="entry name" value="CYSTEINE DESULFURASE"/>
    <property type="match status" value="1"/>
</dbReference>
<sequence>MLDIAKIREEFPILHQEVNGFPLVYFDNAATSQKPKKVIEALVKYYEGTNSNVHRGAHTLASQATEQFEQTREAARAFLNASSTEEVIFTKGTTEGLNLVASSFGRSQIQEGDEVIISTMEHHSNIVPWQILCEEKKAILKVIPMTDEGELIFEEYEKLLSEKTKLVSIVHVSNSLGTINPIKQYIDLAHRYGAVVMVDGAQSSPHFQLDVQDLDCDFFVFSAHKIYGPTGMGVLYGKKALLEKMPPYLGGGEMIKEVTFEKTTYNDLPFKFEAGTPNIGDTIALKYALDFMNEIGREKIAAHEQDLLAYATEQMKAIDRVKIIGEARNKVGVISFNVEGMHHFDVGMLMDANGIAIRTGHHCTQPLMHRLGIDGTVRASFAIYNTKEEVDRMVGSLRKIIAKFAK</sequence>
<dbReference type="SUPFAM" id="SSF53383">
    <property type="entry name" value="PLP-dependent transferases"/>
    <property type="match status" value="1"/>
</dbReference>
<reference evidence="10 11" key="1">
    <citation type="submission" date="2024-04" db="EMBL/GenBank/DDBJ databases">
        <title>Novel genus in family Flammeovirgaceae.</title>
        <authorList>
            <person name="Nguyen T.H."/>
            <person name="Vuong T.Q."/>
            <person name="Le H."/>
            <person name="Kim S.-G."/>
        </authorList>
    </citation>
    <scope>NUCLEOTIDE SEQUENCE [LARGE SCALE GENOMIC DNA]</scope>
    <source>
        <strain evidence="10 11">JCM 23209</strain>
    </source>
</reference>
<dbReference type="AlphaFoldDB" id="A0AAW9S2H8"/>
<dbReference type="EMBL" id="JBDKWZ010000022">
    <property type="protein sequence ID" value="MEN7551399.1"/>
    <property type="molecule type" value="Genomic_DNA"/>
</dbReference>
<protein>
    <recommendedName>
        <fullName evidence="8">Cysteine desulfurase</fullName>
        <ecNumber evidence="8">2.8.1.7</ecNumber>
    </recommendedName>
</protein>
<comment type="function">
    <text evidence="2 8">Catalyzes the removal of elemental sulfur and selenium atoms from L-cysteine, L-cystine, L-selenocysteine, and L-selenocystine to produce L-alanine.</text>
</comment>
<evidence type="ECO:0000313" key="11">
    <source>
        <dbReference type="Proteomes" id="UP001403385"/>
    </source>
</evidence>
<dbReference type="InterPro" id="IPR000192">
    <property type="entry name" value="Aminotrans_V_dom"/>
</dbReference>
<keyword evidence="11" id="KW-1185">Reference proteome</keyword>
<dbReference type="Pfam" id="PF00266">
    <property type="entry name" value="Aminotran_5"/>
    <property type="match status" value="1"/>
</dbReference>
<dbReference type="EC" id="2.8.1.7" evidence="8"/>
<keyword evidence="5 8" id="KW-0663">Pyridoxal phosphate</keyword>
<comment type="similarity">
    <text evidence="3 8">Belongs to the class-V pyridoxal-phosphate-dependent aminotransferase family. Csd subfamily.</text>
</comment>
<evidence type="ECO:0000259" key="9">
    <source>
        <dbReference type="Pfam" id="PF00266"/>
    </source>
</evidence>
<dbReference type="InterPro" id="IPR015424">
    <property type="entry name" value="PyrdxlP-dep_Trfase"/>
</dbReference>
<evidence type="ECO:0000256" key="4">
    <source>
        <dbReference type="ARBA" id="ARBA00022679"/>
    </source>
</evidence>
<dbReference type="InterPro" id="IPR015422">
    <property type="entry name" value="PyrdxlP-dep_Trfase_small"/>
</dbReference>
<comment type="cofactor">
    <cofactor evidence="1 7">
        <name>pyridoxal 5'-phosphate</name>
        <dbReference type="ChEBI" id="CHEBI:597326"/>
    </cofactor>
</comment>
<dbReference type="InterPro" id="IPR015421">
    <property type="entry name" value="PyrdxlP-dep_Trfase_major"/>
</dbReference>
<evidence type="ECO:0000256" key="5">
    <source>
        <dbReference type="ARBA" id="ARBA00022898"/>
    </source>
</evidence>
<feature type="domain" description="Aminotransferase class V" evidence="9">
    <location>
        <begin position="24"/>
        <end position="392"/>
    </location>
</feature>
<dbReference type="PIRSF" id="PIRSF005572">
    <property type="entry name" value="NifS"/>
    <property type="match status" value="1"/>
</dbReference>
<dbReference type="PROSITE" id="PS00595">
    <property type="entry name" value="AA_TRANSFER_CLASS_5"/>
    <property type="match status" value="1"/>
</dbReference>
<dbReference type="InterPro" id="IPR016454">
    <property type="entry name" value="Cysteine_dSase"/>
</dbReference>
<proteinExistence type="inferred from homology"/>
<dbReference type="GO" id="GO:0006534">
    <property type="term" value="P:cysteine metabolic process"/>
    <property type="evidence" value="ECO:0007669"/>
    <property type="project" value="UniProtKB-UniRule"/>
</dbReference>
<dbReference type="CDD" id="cd06453">
    <property type="entry name" value="SufS_like"/>
    <property type="match status" value="1"/>
</dbReference>
<dbReference type="GO" id="GO:0030170">
    <property type="term" value="F:pyridoxal phosphate binding"/>
    <property type="evidence" value="ECO:0007669"/>
    <property type="project" value="UniProtKB-UniRule"/>
</dbReference>
<evidence type="ECO:0000313" key="10">
    <source>
        <dbReference type="EMBL" id="MEN7551399.1"/>
    </source>
</evidence>
<evidence type="ECO:0000256" key="7">
    <source>
        <dbReference type="RuleBase" id="RU004504"/>
    </source>
</evidence>
<dbReference type="RefSeq" id="WP_346824180.1">
    <property type="nucleotide sequence ID" value="NZ_JBDKWZ010000022.1"/>
</dbReference>
<accession>A0AAW9S2H8</accession>
<organism evidence="10 11">
    <name type="scientific">Rapidithrix thailandica</name>
    <dbReference type="NCBI Taxonomy" id="413964"/>
    <lineage>
        <taxon>Bacteria</taxon>
        <taxon>Pseudomonadati</taxon>
        <taxon>Bacteroidota</taxon>
        <taxon>Cytophagia</taxon>
        <taxon>Cytophagales</taxon>
        <taxon>Flammeovirgaceae</taxon>
        <taxon>Rapidithrix</taxon>
    </lineage>
</organism>
<gene>
    <name evidence="10" type="ORF">AAG747_26015</name>
</gene>
<dbReference type="Proteomes" id="UP001403385">
    <property type="component" value="Unassembled WGS sequence"/>
</dbReference>
<comment type="caution">
    <text evidence="10">The sequence shown here is derived from an EMBL/GenBank/DDBJ whole genome shotgun (WGS) entry which is preliminary data.</text>
</comment>
<dbReference type="InterPro" id="IPR010970">
    <property type="entry name" value="Cys_dSase_SufS"/>
</dbReference>
<dbReference type="Gene3D" id="3.90.1150.10">
    <property type="entry name" value="Aspartate Aminotransferase, domain 1"/>
    <property type="match status" value="1"/>
</dbReference>